<dbReference type="PANTHER" id="PTHR47529:SF1">
    <property type="entry name" value="PERIPLASMIC CHAPERONE PPID"/>
    <property type="match status" value="1"/>
</dbReference>
<evidence type="ECO:0000313" key="17">
    <source>
        <dbReference type="EMBL" id="RWR24396.1"/>
    </source>
</evidence>
<evidence type="ECO:0000256" key="5">
    <source>
        <dbReference type="ARBA" id="ARBA00022692"/>
    </source>
</evidence>
<evidence type="ECO:0000256" key="7">
    <source>
        <dbReference type="ARBA" id="ARBA00023136"/>
    </source>
</evidence>
<dbReference type="AlphaFoldDB" id="A0A443JVB6"/>
<evidence type="ECO:0000259" key="16">
    <source>
        <dbReference type="PROSITE" id="PS50198"/>
    </source>
</evidence>
<evidence type="ECO:0000256" key="15">
    <source>
        <dbReference type="SAM" id="Phobius"/>
    </source>
</evidence>
<keyword evidence="14" id="KW-0697">Rotamase</keyword>
<keyword evidence="7 15" id="KW-0472">Membrane</keyword>
<dbReference type="GO" id="GO:0003755">
    <property type="term" value="F:peptidyl-prolyl cis-trans isomerase activity"/>
    <property type="evidence" value="ECO:0007669"/>
    <property type="project" value="UniProtKB-KW"/>
</dbReference>
<reference evidence="17 18" key="2">
    <citation type="submission" date="2019-01" db="EMBL/GenBank/DDBJ databases">
        <authorList>
            <person name="Li Y."/>
        </authorList>
    </citation>
    <scope>NUCLEOTIDE SEQUENCE [LARGE SCALE GENOMIC DNA]</scope>
    <source>
        <strain evidence="17 18">SK2B-1</strain>
    </source>
</reference>
<evidence type="ECO:0000256" key="3">
    <source>
        <dbReference type="ARBA" id="ARBA00022475"/>
    </source>
</evidence>
<dbReference type="InterPro" id="IPR046357">
    <property type="entry name" value="PPIase_dom_sf"/>
</dbReference>
<keyword evidence="14 17" id="KW-0413">Isomerase</keyword>
<dbReference type="Proteomes" id="UP000284476">
    <property type="component" value="Unassembled WGS sequence"/>
</dbReference>
<dbReference type="RefSeq" id="WP_128207178.1">
    <property type="nucleotide sequence ID" value="NZ_JBHRSO010000057.1"/>
</dbReference>
<keyword evidence="6 15" id="KW-1133">Transmembrane helix</keyword>
<evidence type="ECO:0000256" key="10">
    <source>
        <dbReference type="ARBA" id="ARBA00031484"/>
    </source>
</evidence>
<feature type="transmembrane region" description="Helical" evidence="15">
    <location>
        <begin position="12"/>
        <end position="33"/>
    </location>
</feature>
<feature type="domain" description="PpiC" evidence="16">
    <location>
        <begin position="265"/>
        <end position="351"/>
    </location>
</feature>
<name>A0A443JVB6_9RHOB</name>
<evidence type="ECO:0000256" key="2">
    <source>
        <dbReference type="ARBA" id="ARBA00018370"/>
    </source>
</evidence>
<dbReference type="PANTHER" id="PTHR47529">
    <property type="entry name" value="PEPTIDYL-PROLYL CIS-TRANS ISOMERASE D"/>
    <property type="match status" value="1"/>
</dbReference>
<comment type="similarity">
    <text evidence="11">Belongs to the PpiD chaperone family.</text>
</comment>
<keyword evidence="8" id="KW-0143">Chaperone</keyword>
<evidence type="ECO:0000256" key="14">
    <source>
        <dbReference type="PROSITE-ProRule" id="PRU00278"/>
    </source>
</evidence>
<dbReference type="SUPFAM" id="SSF109998">
    <property type="entry name" value="Triger factor/SurA peptide-binding domain-like"/>
    <property type="match status" value="1"/>
</dbReference>
<dbReference type="InterPro" id="IPR027304">
    <property type="entry name" value="Trigger_fact/SurA_dom_sf"/>
</dbReference>
<dbReference type="Gene3D" id="3.10.50.40">
    <property type="match status" value="1"/>
</dbReference>
<dbReference type="Pfam" id="PF13624">
    <property type="entry name" value="SurA_N_3"/>
    <property type="match status" value="1"/>
</dbReference>
<gene>
    <name evidence="17" type="ORF">D2T30_00310</name>
</gene>
<organism evidence="17 18">
    <name type="scientific">Paenirhodobacter populi</name>
    <dbReference type="NCBI Taxonomy" id="2306993"/>
    <lineage>
        <taxon>Bacteria</taxon>
        <taxon>Pseudomonadati</taxon>
        <taxon>Pseudomonadota</taxon>
        <taxon>Alphaproteobacteria</taxon>
        <taxon>Rhodobacterales</taxon>
        <taxon>Rhodobacter group</taxon>
        <taxon>Paenirhodobacter</taxon>
    </lineage>
</organism>
<evidence type="ECO:0000256" key="11">
    <source>
        <dbReference type="ARBA" id="ARBA00038408"/>
    </source>
</evidence>
<evidence type="ECO:0000256" key="12">
    <source>
        <dbReference type="ARBA" id="ARBA00040743"/>
    </source>
</evidence>
<keyword evidence="5 15" id="KW-0812">Transmembrane</keyword>
<dbReference type="GO" id="GO:0005886">
    <property type="term" value="C:plasma membrane"/>
    <property type="evidence" value="ECO:0007669"/>
    <property type="project" value="UniProtKB-SubCell"/>
</dbReference>
<evidence type="ECO:0000256" key="4">
    <source>
        <dbReference type="ARBA" id="ARBA00022519"/>
    </source>
</evidence>
<dbReference type="PROSITE" id="PS50198">
    <property type="entry name" value="PPIC_PPIASE_2"/>
    <property type="match status" value="1"/>
</dbReference>
<evidence type="ECO:0000256" key="13">
    <source>
        <dbReference type="ARBA" id="ARBA00042775"/>
    </source>
</evidence>
<protein>
    <recommendedName>
        <fullName evidence="2">Parvulin-like PPIase</fullName>
    </recommendedName>
    <alternativeName>
        <fullName evidence="9">Peptidyl-prolyl cis-trans isomerase plp</fullName>
    </alternativeName>
    <alternativeName>
        <fullName evidence="12">Periplasmic chaperone PpiD</fullName>
    </alternativeName>
    <alternativeName>
        <fullName evidence="13">Periplasmic folding chaperone</fullName>
    </alternativeName>
    <alternativeName>
        <fullName evidence="10">Rotamase plp</fullName>
    </alternativeName>
</protein>
<sequence>MSTKFRTHGKGVVVWILLAVMVLGLGGFGISSFSGGSQKIGSVGDTDITVNDYARALQRQMNAVQQQIGRPLTVTEAKSYGIDQQVQAQLFAQAALSEEARRLGLSIGDAEVARQITGASAFHGPNGQFDRETYRMALRQQGYTEGDFERQVRDDIARNLLQGAIASGVSAPKTLVDAYADYITESRPVSWAEVTEMDLTEQPAAPDEAALQSYYDAHQDRYTSPESREITYVWLTPDMLKDEATPDDTTLRAMYDQRSDEYRQPERRLVDKLVFPSEEEAQKAADRLNAGQISFEDLARERGLDITDIDLGEVTRGDLGNAADAVFALTEPGVVGPVATDLGPALFKMNGILPADDTTFEQAKPDLEAEATIDQARAMITAMTADLEDRLASGATLEDMAKDTKMEIGHISMTPETKDGIAAYEDFRTAANSVTQQDFPELRTFDDGGVFALQLDGITPAAPIPFAEVRDRVIEDWRNDELARLKTERAEEVVAAVDAGAVLADQGLLVTNSAPVERTGFIEGAPTALIGKIFETEPGKAAMVTDQDRVFVLVPGASIAADPAAPETAQLRDALAQRLGQSMSNDLATLFATAAEAKLGLNVNTAAINAVQAQMQ</sequence>
<dbReference type="Gene3D" id="1.10.4030.10">
    <property type="entry name" value="Porin chaperone SurA, peptide-binding domain"/>
    <property type="match status" value="1"/>
</dbReference>
<evidence type="ECO:0000313" key="18">
    <source>
        <dbReference type="Proteomes" id="UP000284476"/>
    </source>
</evidence>
<keyword evidence="4" id="KW-0997">Cell inner membrane</keyword>
<proteinExistence type="inferred from homology"/>
<keyword evidence="3" id="KW-1003">Cell membrane</keyword>
<dbReference type="SUPFAM" id="SSF54534">
    <property type="entry name" value="FKBP-like"/>
    <property type="match status" value="1"/>
</dbReference>
<reference evidence="17 18" key="1">
    <citation type="submission" date="2019-01" db="EMBL/GenBank/DDBJ databases">
        <title>Sinorhodobacter populi sp. nov. isolated from the symptomatic bark tissue of Populus euramericana canker.</title>
        <authorList>
            <person name="Xu G."/>
        </authorList>
    </citation>
    <scope>NUCLEOTIDE SEQUENCE [LARGE SCALE GENOMIC DNA]</scope>
    <source>
        <strain evidence="17 18">SK2B-1</strain>
    </source>
</reference>
<accession>A0A443JVB6</accession>
<dbReference type="InterPro" id="IPR000297">
    <property type="entry name" value="PPIase_PpiC"/>
</dbReference>
<comment type="caution">
    <text evidence="17">The sequence shown here is derived from an EMBL/GenBank/DDBJ whole genome shotgun (WGS) entry which is preliminary data.</text>
</comment>
<evidence type="ECO:0000256" key="8">
    <source>
        <dbReference type="ARBA" id="ARBA00023186"/>
    </source>
</evidence>
<evidence type="ECO:0000256" key="6">
    <source>
        <dbReference type="ARBA" id="ARBA00022989"/>
    </source>
</evidence>
<comment type="subcellular location">
    <subcellularLocation>
        <location evidence="1">Cell inner membrane</location>
        <topology evidence="1">Single-pass type II membrane protein</topology>
        <orientation evidence="1">Periplasmic side</orientation>
    </subcellularLocation>
</comment>
<dbReference type="InterPro" id="IPR052029">
    <property type="entry name" value="PpiD_chaperone"/>
</dbReference>
<dbReference type="EMBL" id="SAUZ01000001">
    <property type="protein sequence ID" value="RWR24396.1"/>
    <property type="molecule type" value="Genomic_DNA"/>
</dbReference>
<evidence type="ECO:0000256" key="1">
    <source>
        <dbReference type="ARBA" id="ARBA00004382"/>
    </source>
</evidence>
<dbReference type="Pfam" id="PF13145">
    <property type="entry name" value="Rotamase_2"/>
    <property type="match status" value="1"/>
</dbReference>
<evidence type="ECO:0000256" key="9">
    <source>
        <dbReference type="ARBA" id="ARBA00030642"/>
    </source>
</evidence>